<proteinExistence type="predicted"/>
<dbReference type="EMBL" id="JAAXOQ010000004">
    <property type="protein sequence ID" value="NKY17600.1"/>
    <property type="molecule type" value="Genomic_DNA"/>
</dbReference>
<dbReference type="RefSeq" id="WP_168544685.1">
    <property type="nucleotide sequence ID" value="NZ_BAAAKS010000006.1"/>
</dbReference>
<sequence>MQTLAEQLMAGPRGRALCLELASSASMPVFDALFALRLLHDRTGWQAVESDPRLGLLSERLSSLVQLDANSLQRALSTTVDGAMYWQEPSDDELIAGRPEVAAEIERIAAMVSNARVARWWTDPIAAEQFQVRMEGWRDDLIRPAAAEALPRWAEDTRRLESGAAAEWDPDPRANISAWWPSTPPGFELTATCGAQRGVPTGLYLVEDGFGETRATVHRVGGTGRVLEIDSAAVWAGLCREHPMEVTASKRHDWFRTTGLAGTRWAMPDWASVAREYDAVHLQVGAYLAASGTAIEVEPGVHSVIAGWAPGDTYWLTDVVEVEPEGRVFVKDRDDDLWHAEEGSR</sequence>
<evidence type="ECO:0000313" key="1">
    <source>
        <dbReference type="EMBL" id="NKY17600.1"/>
    </source>
</evidence>
<accession>A0A846X0W7</accession>
<gene>
    <name evidence="1" type="ORF">HF999_04335</name>
</gene>
<reference evidence="1 2" key="1">
    <citation type="submission" date="2020-04" db="EMBL/GenBank/DDBJ databases">
        <title>MicrobeNet Type strains.</title>
        <authorList>
            <person name="Nicholson A.C."/>
        </authorList>
    </citation>
    <scope>NUCLEOTIDE SEQUENCE [LARGE SCALE GENOMIC DNA]</scope>
    <source>
        <strain evidence="1 2">DSM 44113</strain>
    </source>
</reference>
<organism evidence="1 2">
    <name type="scientific">Tsukamurella spumae</name>
    <dbReference type="NCBI Taxonomy" id="44753"/>
    <lineage>
        <taxon>Bacteria</taxon>
        <taxon>Bacillati</taxon>
        <taxon>Actinomycetota</taxon>
        <taxon>Actinomycetes</taxon>
        <taxon>Mycobacteriales</taxon>
        <taxon>Tsukamurellaceae</taxon>
        <taxon>Tsukamurella</taxon>
    </lineage>
</organism>
<dbReference type="Proteomes" id="UP000582646">
    <property type="component" value="Unassembled WGS sequence"/>
</dbReference>
<evidence type="ECO:0000313" key="2">
    <source>
        <dbReference type="Proteomes" id="UP000582646"/>
    </source>
</evidence>
<keyword evidence="2" id="KW-1185">Reference proteome</keyword>
<dbReference type="AlphaFoldDB" id="A0A846X0W7"/>
<comment type="caution">
    <text evidence="1">The sequence shown here is derived from an EMBL/GenBank/DDBJ whole genome shotgun (WGS) entry which is preliminary data.</text>
</comment>
<protein>
    <submittedName>
        <fullName evidence="1">Uncharacterized protein</fullName>
    </submittedName>
</protein>
<name>A0A846X0W7_9ACTN</name>